<keyword evidence="2" id="KW-0175">Coiled coil</keyword>
<gene>
    <name evidence="5" type="ORF">TBRA_LOCUS6116</name>
</gene>
<sequence>MDFHAILDAAKQNKDKFTNKPCLQTKFQPLKKVTKQSKSLSDNIKKFLAKKEEEDRQKALEEKRKREQLEALRDHKAQSRINKHLKVCKAANKSVLDDAINHQNTAVTIAGPSQCDEDDYGYVSQEASAFYDKLMNKYNAMPPEKSIFSSDGKKSAKDIASTKDRVRQALKVQELEETLPHRRKRSKGNDEKGEELTKKKKRSVKDEKPKIKKKPMPPPMDFQSLLALAAKKQYEPVALPPPKPKEEERPMTKKQMMEYAKEKEWRERKEQKNKQLEPSKSGSSSTENGKPISSAKTSSSKSSSNTSADKIVSKSLPSIPKKVSEKSFDKSTSSSNKIVEKSNGTAKAKSSSSSSNSMISKSTERFNNVIYDTDEEEYDSELDDFIDDGPEEGEDYSKYISEIFGYDKNKYRHIDEEDDAAMESNLEDIALEKKEKALAAARKKHRR</sequence>
<evidence type="ECO:0000259" key="4">
    <source>
        <dbReference type="Pfam" id="PF22878"/>
    </source>
</evidence>
<feature type="compositionally biased region" description="Basic and acidic residues" evidence="3">
    <location>
        <begin position="243"/>
        <end position="277"/>
    </location>
</feature>
<feature type="compositionally biased region" description="Low complexity" evidence="3">
    <location>
        <begin position="330"/>
        <end position="361"/>
    </location>
</feature>
<dbReference type="Pfam" id="PF22878">
    <property type="entry name" value="SPT2_N"/>
    <property type="match status" value="1"/>
</dbReference>
<feature type="region of interest" description="Disordered" evidence="3">
    <location>
        <begin position="143"/>
        <end position="393"/>
    </location>
</feature>
<evidence type="ECO:0000256" key="2">
    <source>
        <dbReference type="ARBA" id="ARBA00023054"/>
    </source>
</evidence>
<dbReference type="EMBL" id="CADCXV010000737">
    <property type="protein sequence ID" value="CAB0034218.1"/>
    <property type="molecule type" value="Genomic_DNA"/>
</dbReference>
<accession>A0A6H5IAV2</accession>
<feature type="compositionally biased region" description="Low complexity" evidence="3">
    <location>
        <begin position="293"/>
        <end position="308"/>
    </location>
</feature>
<feature type="compositionally biased region" description="Acidic residues" evidence="3">
    <location>
        <begin position="372"/>
        <end position="393"/>
    </location>
</feature>
<feature type="compositionally biased region" description="Polar residues" evidence="3">
    <location>
        <begin position="278"/>
        <end position="288"/>
    </location>
</feature>
<protein>
    <recommendedName>
        <fullName evidence="4">SPT2 homolog N-terminal domain-containing protein</fullName>
    </recommendedName>
</protein>
<dbReference type="Proteomes" id="UP000479190">
    <property type="component" value="Unassembled WGS sequence"/>
</dbReference>
<evidence type="ECO:0000313" key="6">
    <source>
        <dbReference type="Proteomes" id="UP000479190"/>
    </source>
</evidence>
<evidence type="ECO:0000256" key="1">
    <source>
        <dbReference type="ARBA" id="ARBA00006461"/>
    </source>
</evidence>
<dbReference type="InterPro" id="IPR054552">
    <property type="entry name" value="SPT2_N"/>
</dbReference>
<keyword evidence="6" id="KW-1185">Reference proteome</keyword>
<comment type="similarity">
    <text evidence="1">Belongs to the SPT2 family.</text>
</comment>
<proteinExistence type="inferred from homology"/>
<feature type="domain" description="SPT2 homolog N-terminal" evidence="4">
    <location>
        <begin position="1"/>
        <end position="89"/>
    </location>
</feature>
<dbReference type="OrthoDB" id="6259853at2759"/>
<reference evidence="5 6" key="1">
    <citation type="submission" date="2020-02" db="EMBL/GenBank/DDBJ databases">
        <authorList>
            <person name="Ferguson B K."/>
        </authorList>
    </citation>
    <scope>NUCLEOTIDE SEQUENCE [LARGE SCALE GENOMIC DNA]</scope>
</reference>
<dbReference type="SMART" id="SM00784">
    <property type="entry name" value="SPT2"/>
    <property type="match status" value="1"/>
</dbReference>
<evidence type="ECO:0000313" key="5">
    <source>
        <dbReference type="EMBL" id="CAB0034218.1"/>
    </source>
</evidence>
<evidence type="ECO:0000256" key="3">
    <source>
        <dbReference type="SAM" id="MobiDB-lite"/>
    </source>
</evidence>
<dbReference type="InterPro" id="IPR013256">
    <property type="entry name" value="Chromatin_SPT2"/>
</dbReference>
<feature type="compositionally biased region" description="Basic and acidic residues" evidence="3">
    <location>
        <begin position="187"/>
        <end position="197"/>
    </location>
</feature>
<dbReference type="AlphaFoldDB" id="A0A6H5IAV2"/>
<feature type="compositionally biased region" description="Basic and acidic residues" evidence="3">
    <location>
        <begin position="151"/>
        <end position="167"/>
    </location>
</feature>
<organism evidence="5 6">
    <name type="scientific">Trichogramma brassicae</name>
    <dbReference type="NCBI Taxonomy" id="86971"/>
    <lineage>
        <taxon>Eukaryota</taxon>
        <taxon>Metazoa</taxon>
        <taxon>Ecdysozoa</taxon>
        <taxon>Arthropoda</taxon>
        <taxon>Hexapoda</taxon>
        <taxon>Insecta</taxon>
        <taxon>Pterygota</taxon>
        <taxon>Neoptera</taxon>
        <taxon>Endopterygota</taxon>
        <taxon>Hymenoptera</taxon>
        <taxon>Apocrita</taxon>
        <taxon>Proctotrupomorpha</taxon>
        <taxon>Chalcidoidea</taxon>
        <taxon>Trichogrammatidae</taxon>
        <taxon>Trichogramma</taxon>
    </lineage>
</organism>
<name>A0A6H5IAV2_9HYME</name>